<dbReference type="OMA" id="WVYCRRI"/>
<dbReference type="OrthoDB" id="1893318at2759"/>
<dbReference type="AlphaFoldDB" id="A0A068TN96"/>
<dbReference type="SMART" id="SM00355">
    <property type="entry name" value="ZnF_C2H2"/>
    <property type="match status" value="2"/>
</dbReference>
<feature type="region of interest" description="Disordered" evidence="2">
    <location>
        <begin position="128"/>
        <end position="154"/>
    </location>
</feature>
<feature type="region of interest" description="Disordered" evidence="2">
    <location>
        <begin position="68"/>
        <end position="112"/>
    </location>
</feature>
<evidence type="ECO:0000259" key="3">
    <source>
        <dbReference type="PROSITE" id="PS50157"/>
    </source>
</evidence>
<dbReference type="Gramene" id="CDO97434">
    <property type="protein sequence ID" value="CDO97434"/>
    <property type="gene ID" value="GSCOC_T00014779001"/>
</dbReference>
<dbReference type="PROSITE" id="PS00028">
    <property type="entry name" value="ZINC_FINGER_C2H2_1"/>
    <property type="match status" value="2"/>
</dbReference>
<gene>
    <name evidence="4" type="ORF">GSCOC_T00014779001</name>
</gene>
<feature type="region of interest" description="Disordered" evidence="2">
    <location>
        <begin position="1"/>
        <end position="21"/>
    </location>
</feature>
<feature type="domain" description="C2H2-type" evidence="3">
    <location>
        <begin position="429"/>
        <end position="456"/>
    </location>
</feature>
<feature type="compositionally biased region" description="Pro residues" evidence="2">
    <location>
        <begin position="133"/>
        <end position="153"/>
    </location>
</feature>
<feature type="compositionally biased region" description="Basic residues" evidence="2">
    <location>
        <begin position="82"/>
        <end position="95"/>
    </location>
</feature>
<dbReference type="PhylomeDB" id="A0A068TN96"/>
<dbReference type="PANTHER" id="PTHR37701">
    <property type="entry name" value="METHYL-CPG-BINDING DOMAIN-CONTAINING PROTEIN 8"/>
    <property type="match status" value="1"/>
</dbReference>
<dbReference type="Gene3D" id="3.30.160.60">
    <property type="entry name" value="Classic Zinc Finger"/>
    <property type="match status" value="1"/>
</dbReference>
<keyword evidence="1" id="KW-0863">Zinc-finger</keyword>
<protein>
    <recommendedName>
        <fullName evidence="3">C2H2-type domain-containing protein</fullName>
    </recommendedName>
</protein>
<dbReference type="InterPro" id="IPR037472">
    <property type="entry name" value="MBD8"/>
</dbReference>
<evidence type="ECO:0000256" key="2">
    <source>
        <dbReference type="SAM" id="MobiDB-lite"/>
    </source>
</evidence>
<organism evidence="4 5">
    <name type="scientific">Coffea canephora</name>
    <name type="common">Robusta coffee</name>
    <dbReference type="NCBI Taxonomy" id="49390"/>
    <lineage>
        <taxon>Eukaryota</taxon>
        <taxon>Viridiplantae</taxon>
        <taxon>Streptophyta</taxon>
        <taxon>Embryophyta</taxon>
        <taxon>Tracheophyta</taxon>
        <taxon>Spermatophyta</taxon>
        <taxon>Magnoliopsida</taxon>
        <taxon>eudicotyledons</taxon>
        <taxon>Gunneridae</taxon>
        <taxon>Pentapetalae</taxon>
        <taxon>asterids</taxon>
        <taxon>lamiids</taxon>
        <taxon>Gentianales</taxon>
        <taxon>Rubiaceae</taxon>
        <taxon>Ixoroideae</taxon>
        <taxon>Gardenieae complex</taxon>
        <taxon>Bertiereae - Coffeeae clade</taxon>
        <taxon>Coffeeae</taxon>
        <taxon>Coffea</taxon>
    </lineage>
</organism>
<dbReference type="InParanoid" id="A0A068TN96"/>
<dbReference type="Proteomes" id="UP000295252">
    <property type="component" value="Chromosome IV"/>
</dbReference>
<accession>A0A068TN96</accession>
<dbReference type="PROSITE" id="PS50157">
    <property type="entry name" value="ZINC_FINGER_C2H2_2"/>
    <property type="match status" value="1"/>
</dbReference>
<dbReference type="PANTHER" id="PTHR37701:SF18">
    <property type="entry name" value="C2H2-TYPE DOMAIN-CONTAINING PROTEIN"/>
    <property type="match status" value="1"/>
</dbReference>
<dbReference type="InterPro" id="IPR013087">
    <property type="entry name" value="Znf_C2H2_type"/>
</dbReference>
<feature type="region of interest" description="Disordered" evidence="2">
    <location>
        <begin position="607"/>
        <end position="638"/>
    </location>
</feature>
<dbReference type="EMBL" id="HG739085">
    <property type="protein sequence ID" value="CDO97434.1"/>
    <property type="molecule type" value="Genomic_DNA"/>
</dbReference>
<dbReference type="GO" id="GO:0008270">
    <property type="term" value="F:zinc ion binding"/>
    <property type="evidence" value="ECO:0007669"/>
    <property type="project" value="UniProtKB-KW"/>
</dbReference>
<name>A0A068TN96_COFCA</name>
<dbReference type="STRING" id="49390.A0A068TN96"/>
<sequence length="780" mass="86253">MATAVTTPPPPSSSSSSCGPKLESLANIDITKLSQSELYTLSKCSNSAFDLHRSDDVVVPNIDRSLFNESSGSRRQTYSRLRQSHHHHHHLHPRTRLPGLLPGPKHSPSADPENHAILHYLKHYLNHNSATNCPPPPPPPPLPPRPPPPPPQPVGLGLQEKMAIAVNVVEKKRKRGGKVRWNPGLLENGVGMELERVNKNGLEVDFAALESNGDEFYSAELGRRTMGLETEEGVLEFLRGLEGQWCSRRKKRKYVDAGDFGDALPIGWKLLLGLRRRDGRVWVYCRRIISPTGEQFLSCKEASSFLRSYFEAKSSNQPVDQGTSIVEQAGAVASRRNAGSITNAYQTSHEIVPYLTASGGHDNDVGLMDIDNLPEVQVQDLFECYKCNLTFDEKNLYLQHLMSFHQRTTRRYKFGDAVADGVIIKDGKFECQFCHKVFLERRSYNGHVGVHVRNHVKGSELPTPDSVQKSVDSPSWEGLCQRTSKNALIEIAHNFTSAASSAGPSSAAVEISHPSVMNLNETLAGNTHVGATLVSEPSELEGLNAGRTLNLDLNQHKSDSFMDDGRMSMCNNRQAIEINLKEVLTKDAEQSDAEELKEYGNKIVEIGFGPRSSKQSDDVANSEGPMGEETVHHRGISSSSTPLVQAYDYFSSVPDKGDDEFFLESQKLGNLPSFEELELDDMGPFKYDFADGQESSLPEVSMNLASDTGKGEELNASVGFDSQADQLDMTGTHQFTTVCVWCRSEFKIEAFDSELQSDSIGYMCTTCKDKISGHFSRICH</sequence>
<keyword evidence="5" id="KW-1185">Reference proteome</keyword>
<proteinExistence type="predicted"/>
<keyword evidence="1" id="KW-0862">Zinc</keyword>
<reference evidence="5" key="1">
    <citation type="journal article" date="2014" name="Science">
        <title>The coffee genome provides insight into the convergent evolution of caffeine biosynthesis.</title>
        <authorList>
            <person name="Denoeud F."/>
            <person name="Carretero-Paulet L."/>
            <person name="Dereeper A."/>
            <person name="Droc G."/>
            <person name="Guyot R."/>
            <person name="Pietrella M."/>
            <person name="Zheng C."/>
            <person name="Alberti A."/>
            <person name="Anthony F."/>
            <person name="Aprea G."/>
            <person name="Aury J.M."/>
            <person name="Bento P."/>
            <person name="Bernard M."/>
            <person name="Bocs S."/>
            <person name="Campa C."/>
            <person name="Cenci A."/>
            <person name="Combes M.C."/>
            <person name="Crouzillat D."/>
            <person name="Da Silva C."/>
            <person name="Daddiego L."/>
            <person name="De Bellis F."/>
            <person name="Dussert S."/>
            <person name="Garsmeur O."/>
            <person name="Gayraud T."/>
            <person name="Guignon V."/>
            <person name="Jahn K."/>
            <person name="Jamilloux V."/>
            <person name="Joet T."/>
            <person name="Labadie K."/>
            <person name="Lan T."/>
            <person name="Leclercq J."/>
            <person name="Lepelley M."/>
            <person name="Leroy T."/>
            <person name="Li L.T."/>
            <person name="Librado P."/>
            <person name="Lopez L."/>
            <person name="Munoz A."/>
            <person name="Noel B."/>
            <person name="Pallavicini A."/>
            <person name="Perrotta G."/>
            <person name="Poncet V."/>
            <person name="Pot D."/>
            <person name="Priyono X."/>
            <person name="Rigoreau M."/>
            <person name="Rouard M."/>
            <person name="Rozas J."/>
            <person name="Tranchant-Dubreuil C."/>
            <person name="VanBuren R."/>
            <person name="Zhang Q."/>
            <person name="Andrade A.C."/>
            <person name="Argout X."/>
            <person name="Bertrand B."/>
            <person name="de Kochko A."/>
            <person name="Graziosi G."/>
            <person name="Henry R.J."/>
            <person name="Jayarama X."/>
            <person name="Ming R."/>
            <person name="Nagai C."/>
            <person name="Rounsley S."/>
            <person name="Sankoff D."/>
            <person name="Giuliano G."/>
            <person name="Albert V.A."/>
            <person name="Wincker P."/>
            <person name="Lashermes P."/>
        </authorList>
    </citation>
    <scope>NUCLEOTIDE SEQUENCE [LARGE SCALE GENOMIC DNA]</scope>
    <source>
        <strain evidence="5">cv. DH200-94</strain>
    </source>
</reference>
<dbReference type="SUPFAM" id="SSF101447">
    <property type="entry name" value="Formin homology 2 domain (FH2 domain)"/>
    <property type="match status" value="1"/>
</dbReference>
<evidence type="ECO:0000313" key="4">
    <source>
        <dbReference type="EMBL" id="CDO97434.1"/>
    </source>
</evidence>
<keyword evidence="1" id="KW-0479">Metal-binding</keyword>
<evidence type="ECO:0000313" key="5">
    <source>
        <dbReference type="Proteomes" id="UP000295252"/>
    </source>
</evidence>
<evidence type="ECO:0000256" key="1">
    <source>
        <dbReference type="PROSITE-ProRule" id="PRU00042"/>
    </source>
</evidence>
<feature type="compositionally biased region" description="Polar residues" evidence="2">
    <location>
        <begin position="68"/>
        <end position="81"/>
    </location>
</feature>